<dbReference type="InterPro" id="IPR027417">
    <property type="entry name" value="P-loop_NTPase"/>
</dbReference>
<evidence type="ECO:0000256" key="5">
    <source>
        <dbReference type="ARBA" id="ARBA00022806"/>
    </source>
</evidence>
<dbReference type="GO" id="GO:0006364">
    <property type="term" value="P:rRNA processing"/>
    <property type="evidence" value="ECO:0007669"/>
    <property type="project" value="UniProtKB-KW"/>
</dbReference>
<comment type="caution">
    <text evidence="15">The sequence shown here is derived from an EMBL/GenBank/DDBJ whole genome shotgun (WGS) entry which is preliminary data.</text>
</comment>
<keyword evidence="7 9" id="KW-0694">RNA-binding</keyword>
<dbReference type="PROSITE" id="PS51194">
    <property type="entry name" value="HELICASE_CTER"/>
    <property type="match status" value="1"/>
</dbReference>
<dbReference type="InterPro" id="IPR011545">
    <property type="entry name" value="DEAD/DEAH_box_helicase_dom"/>
</dbReference>
<evidence type="ECO:0000256" key="11">
    <source>
        <dbReference type="SAM" id="MobiDB-lite"/>
    </source>
</evidence>
<keyword evidence="3 9" id="KW-0547">Nucleotide-binding</keyword>
<evidence type="ECO:0000259" key="14">
    <source>
        <dbReference type="PROSITE" id="PS51195"/>
    </source>
</evidence>
<evidence type="ECO:0000313" key="16">
    <source>
        <dbReference type="Proteomes" id="UP000800235"/>
    </source>
</evidence>
<accession>A0A9P4NPN0</accession>
<dbReference type="GO" id="GO:0003724">
    <property type="term" value="F:RNA helicase activity"/>
    <property type="evidence" value="ECO:0007669"/>
    <property type="project" value="UniProtKB-EC"/>
</dbReference>
<dbReference type="Pfam" id="PF00271">
    <property type="entry name" value="Helicase_C"/>
    <property type="match status" value="1"/>
</dbReference>
<dbReference type="SMART" id="SM00487">
    <property type="entry name" value="DEXDc"/>
    <property type="match status" value="1"/>
</dbReference>
<comment type="subcellular location">
    <subcellularLocation>
        <location evidence="1">Nucleus</location>
        <location evidence="1">Nucleolus</location>
    </subcellularLocation>
</comment>
<feature type="region of interest" description="Disordered" evidence="11">
    <location>
        <begin position="1"/>
        <end position="66"/>
    </location>
</feature>
<dbReference type="GO" id="GO:0016787">
    <property type="term" value="F:hydrolase activity"/>
    <property type="evidence" value="ECO:0007669"/>
    <property type="project" value="UniProtKB-KW"/>
</dbReference>
<name>A0A9P4NPN0_9PEZI</name>
<evidence type="ECO:0000259" key="12">
    <source>
        <dbReference type="PROSITE" id="PS51192"/>
    </source>
</evidence>
<evidence type="ECO:0000256" key="6">
    <source>
        <dbReference type="ARBA" id="ARBA00022840"/>
    </source>
</evidence>
<evidence type="ECO:0000256" key="1">
    <source>
        <dbReference type="ARBA" id="ARBA00004604"/>
    </source>
</evidence>
<dbReference type="Gene3D" id="3.40.50.300">
    <property type="entry name" value="P-loop containing nucleotide triphosphate hydrolases"/>
    <property type="match status" value="2"/>
</dbReference>
<dbReference type="Proteomes" id="UP000800235">
    <property type="component" value="Unassembled WGS sequence"/>
</dbReference>
<reference evidence="15" key="1">
    <citation type="journal article" date="2020" name="Stud. Mycol.">
        <title>101 Dothideomycetes genomes: a test case for predicting lifestyles and emergence of pathogens.</title>
        <authorList>
            <person name="Haridas S."/>
            <person name="Albert R."/>
            <person name="Binder M."/>
            <person name="Bloem J."/>
            <person name="Labutti K."/>
            <person name="Salamov A."/>
            <person name="Andreopoulos B."/>
            <person name="Baker S."/>
            <person name="Barry K."/>
            <person name="Bills G."/>
            <person name="Bluhm B."/>
            <person name="Cannon C."/>
            <person name="Castanera R."/>
            <person name="Culley D."/>
            <person name="Daum C."/>
            <person name="Ezra D."/>
            <person name="Gonzalez J."/>
            <person name="Henrissat B."/>
            <person name="Kuo A."/>
            <person name="Liang C."/>
            <person name="Lipzen A."/>
            <person name="Lutzoni F."/>
            <person name="Magnuson J."/>
            <person name="Mondo S."/>
            <person name="Nolan M."/>
            <person name="Ohm R."/>
            <person name="Pangilinan J."/>
            <person name="Park H.-J."/>
            <person name="Ramirez L."/>
            <person name="Alfaro M."/>
            <person name="Sun H."/>
            <person name="Tritt A."/>
            <person name="Yoshinaga Y."/>
            <person name="Zwiers L.-H."/>
            <person name="Turgeon B."/>
            <person name="Goodwin S."/>
            <person name="Spatafora J."/>
            <person name="Crous P."/>
            <person name="Grigoriev I."/>
        </authorList>
    </citation>
    <scope>NUCLEOTIDE SEQUENCE</scope>
    <source>
        <strain evidence="15">CBS 130266</strain>
    </source>
</reference>
<feature type="short sequence motif" description="Q motif" evidence="8">
    <location>
        <begin position="252"/>
        <end position="280"/>
    </location>
</feature>
<dbReference type="OrthoDB" id="4310724at2759"/>
<evidence type="ECO:0000256" key="3">
    <source>
        <dbReference type="ARBA" id="ARBA00022741"/>
    </source>
</evidence>
<dbReference type="InterPro" id="IPR000629">
    <property type="entry name" value="RNA-helicase_DEAD-box_CS"/>
</dbReference>
<feature type="domain" description="DEAD-box RNA helicase Q" evidence="14">
    <location>
        <begin position="252"/>
        <end position="280"/>
    </location>
</feature>
<dbReference type="CDD" id="cd18787">
    <property type="entry name" value="SF2_C_DEAD"/>
    <property type="match status" value="1"/>
</dbReference>
<evidence type="ECO:0000256" key="7">
    <source>
        <dbReference type="ARBA" id="ARBA00022884"/>
    </source>
</evidence>
<protein>
    <recommendedName>
        <fullName evidence="9">ATP-dependent RNA helicase</fullName>
        <ecNumber evidence="9">3.6.4.13</ecNumber>
    </recommendedName>
</protein>
<dbReference type="GO" id="GO:0005524">
    <property type="term" value="F:ATP binding"/>
    <property type="evidence" value="ECO:0007669"/>
    <property type="project" value="UniProtKB-UniRule"/>
</dbReference>
<dbReference type="InterPro" id="IPR001650">
    <property type="entry name" value="Helicase_C-like"/>
</dbReference>
<dbReference type="SUPFAM" id="SSF52540">
    <property type="entry name" value="P-loop containing nucleoside triphosphate hydrolases"/>
    <property type="match status" value="1"/>
</dbReference>
<dbReference type="SMART" id="SM00490">
    <property type="entry name" value="HELICc"/>
    <property type="match status" value="1"/>
</dbReference>
<evidence type="ECO:0000259" key="13">
    <source>
        <dbReference type="PROSITE" id="PS51194"/>
    </source>
</evidence>
<dbReference type="Pfam" id="PF00270">
    <property type="entry name" value="DEAD"/>
    <property type="match status" value="1"/>
</dbReference>
<dbReference type="PROSITE" id="PS51192">
    <property type="entry name" value="HELICASE_ATP_BIND_1"/>
    <property type="match status" value="1"/>
</dbReference>
<feature type="compositionally biased region" description="Basic residues" evidence="11">
    <location>
        <begin position="1"/>
        <end position="10"/>
    </location>
</feature>
<feature type="domain" description="Helicase C-terminal" evidence="13">
    <location>
        <begin position="537"/>
        <end position="684"/>
    </location>
</feature>
<comment type="domain">
    <text evidence="9">The Q motif is unique to and characteristic of the DEAD box family of RNA helicases and controls ATP binding and hydrolysis.</text>
</comment>
<dbReference type="InterPro" id="IPR014014">
    <property type="entry name" value="RNA_helicase_DEAD_Q_motif"/>
</dbReference>
<evidence type="ECO:0000256" key="10">
    <source>
        <dbReference type="SAM" id="Coils"/>
    </source>
</evidence>
<keyword evidence="10" id="KW-0175">Coiled coil</keyword>
<comment type="catalytic activity">
    <reaction evidence="9">
        <text>ATP + H2O = ADP + phosphate + H(+)</text>
        <dbReference type="Rhea" id="RHEA:13065"/>
        <dbReference type="ChEBI" id="CHEBI:15377"/>
        <dbReference type="ChEBI" id="CHEBI:15378"/>
        <dbReference type="ChEBI" id="CHEBI:30616"/>
        <dbReference type="ChEBI" id="CHEBI:43474"/>
        <dbReference type="ChEBI" id="CHEBI:456216"/>
        <dbReference type="EC" id="3.6.4.13"/>
    </reaction>
</comment>
<evidence type="ECO:0000313" key="15">
    <source>
        <dbReference type="EMBL" id="KAF2429357.1"/>
    </source>
</evidence>
<keyword evidence="5 9" id="KW-0347">Helicase</keyword>
<evidence type="ECO:0000256" key="9">
    <source>
        <dbReference type="RuleBase" id="RU365068"/>
    </source>
</evidence>
<keyword evidence="16" id="KW-1185">Reference proteome</keyword>
<evidence type="ECO:0000256" key="8">
    <source>
        <dbReference type="PROSITE-ProRule" id="PRU00552"/>
    </source>
</evidence>
<dbReference type="PROSITE" id="PS51195">
    <property type="entry name" value="Q_MOTIF"/>
    <property type="match status" value="1"/>
</dbReference>
<dbReference type="CDD" id="cd17946">
    <property type="entry name" value="DEADc_DDX24"/>
    <property type="match status" value="1"/>
</dbReference>
<dbReference type="GO" id="GO:0005730">
    <property type="term" value="C:nucleolus"/>
    <property type="evidence" value="ECO:0007669"/>
    <property type="project" value="UniProtKB-SubCell"/>
</dbReference>
<dbReference type="GO" id="GO:0003723">
    <property type="term" value="F:RNA binding"/>
    <property type="evidence" value="ECO:0007669"/>
    <property type="project" value="UniProtKB-UniRule"/>
</dbReference>
<keyword evidence="6 9" id="KW-0067">ATP-binding</keyword>
<dbReference type="PANTHER" id="PTHR24031">
    <property type="entry name" value="RNA HELICASE"/>
    <property type="match status" value="1"/>
</dbReference>
<dbReference type="EC" id="3.6.4.13" evidence="9"/>
<feature type="region of interest" description="Disordered" evidence="11">
    <location>
        <begin position="176"/>
        <end position="198"/>
    </location>
</feature>
<evidence type="ECO:0000256" key="4">
    <source>
        <dbReference type="ARBA" id="ARBA00022801"/>
    </source>
</evidence>
<evidence type="ECO:0000256" key="2">
    <source>
        <dbReference type="ARBA" id="ARBA00022552"/>
    </source>
</evidence>
<proteinExistence type="inferred from homology"/>
<keyword evidence="4 9" id="KW-0378">Hydrolase</keyword>
<feature type="coiled-coil region" evidence="10">
    <location>
        <begin position="430"/>
        <end position="460"/>
    </location>
</feature>
<keyword evidence="2" id="KW-0698">rRNA processing</keyword>
<feature type="compositionally biased region" description="Basic and acidic residues" evidence="11">
    <location>
        <begin position="44"/>
        <end position="54"/>
    </location>
</feature>
<feature type="region of interest" description="Disordered" evidence="11">
    <location>
        <begin position="735"/>
        <end position="758"/>
    </location>
</feature>
<organism evidence="15 16">
    <name type="scientific">Tothia fuscella</name>
    <dbReference type="NCBI Taxonomy" id="1048955"/>
    <lineage>
        <taxon>Eukaryota</taxon>
        <taxon>Fungi</taxon>
        <taxon>Dikarya</taxon>
        <taxon>Ascomycota</taxon>
        <taxon>Pezizomycotina</taxon>
        <taxon>Dothideomycetes</taxon>
        <taxon>Pleosporomycetidae</taxon>
        <taxon>Venturiales</taxon>
        <taxon>Cylindrosympodiaceae</taxon>
        <taxon>Tothia</taxon>
    </lineage>
</organism>
<dbReference type="InterPro" id="IPR014001">
    <property type="entry name" value="Helicase_ATP-bd"/>
</dbReference>
<dbReference type="PROSITE" id="PS00039">
    <property type="entry name" value="DEAD_ATP_HELICASE"/>
    <property type="match status" value="1"/>
</dbReference>
<sequence length="818" mass="90505">MAAPPPKRKAPTGASNLTNSRKRQKLQKEKVKPPTTSATKKDKKVPQERKKVETVGDVPPQPSEKVKKLTPLDSLNWHNVDVPDQLDDYEGFFGLEEVDDVEVIREADGGKITFRAVGNRAVKPQTEEEEGEEELEVTKKLDVERNEKASSTYDIVKEALNATGNGKAILEDEWSGFSDVGDEDNGKAEGAEDESEETIVEKENRAVDGEKTKLEKKRLKLEKKTDASQTISTTPFAGVLNEEDLDEGVDTAEWQSLSLAPATLSALSYMRFERPTPIQRAAIPEITAGHDVVGKASTGSGKTLAFGIPILEHYLQQPCPQVQTEKQETTPLALILAPTRELAHQIGKHLTALCNQESFSGPRIATITGGLSIQKQQRQLSTADIVIGTPGRLWEVMGSGHGTITKLRKIRFLIVDEADRLLSEGSFKEVEEILNALDRTQRTNEDAEEADKEDERVERQTLVFSATFHKGLQQKLAGKSRPSGDLMSQQESMEYLLKKLNFREERPKFIDVNPESQMASRLKEGLVECAGTEKDLYLYSLLMLHPKTRTLVFTNSISAVRRLTPYLQHLNLPAHALHSSMPQKARLRAIERFKSSPSAILIATDVAARGLDIPGVQLVVHYHLPRTADMYVHRSGRTARAEKGGSSVIVCAPEEVMGVKRLVAKVHVQSGIASSAKYSIRTVDLDRRLVARLKPRATLAKKIADVGIAKEKGNATDQIFAQAAEDLGVEYDSEEFEGTMSGRSGRGNARKKKEREERTVGRDQMGVWKAELRELLGKRVNVGVSERYLTNGTVDIDALLRGERGEFLGMVDGLGFDD</sequence>
<gene>
    <name evidence="15" type="ORF">EJ08DRAFT_698493</name>
</gene>
<dbReference type="AlphaFoldDB" id="A0A9P4NPN0"/>
<dbReference type="EMBL" id="MU007048">
    <property type="protein sequence ID" value="KAF2429357.1"/>
    <property type="molecule type" value="Genomic_DNA"/>
</dbReference>
<feature type="domain" description="Helicase ATP-binding" evidence="12">
    <location>
        <begin position="283"/>
        <end position="476"/>
    </location>
</feature>
<comment type="function">
    <text evidence="9">RNA helicase.</text>
</comment>
<comment type="similarity">
    <text evidence="9">Belongs to the DEAD box helicase family.</text>
</comment>